<dbReference type="InterPro" id="IPR001648">
    <property type="entry name" value="Ribosomal_bS18"/>
</dbReference>
<proteinExistence type="inferred from homology"/>
<dbReference type="Gene3D" id="4.10.640.10">
    <property type="entry name" value="Ribosomal protein S18"/>
    <property type="match status" value="1"/>
</dbReference>
<gene>
    <name evidence="4" type="primary">rpsR</name>
    <name evidence="6" type="ORF">UY82_C0021G0003</name>
</gene>
<evidence type="ECO:0000256" key="1">
    <source>
        <dbReference type="ARBA" id="ARBA00005589"/>
    </source>
</evidence>
<dbReference type="PRINTS" id="PR00974">
    <property type="entry name" value="RIBOSOMALS18"/>
</dbReference>
<name>A0A0G1Y058_9BACT</name>
<dbReference type="GO" id="GO:0070181">
    <property type="term" value="F:small ribosomal subunit rRNA binding"/>
    <property type="evidence" value="ECO:0007669"/>
    <property type="project" value="TreeGrafter"/>
</dbReference>
<evidence type="ECO:0000256" key="5">
    <source>
        <dbReference type="RuleBase" id="RU003910"/>
    </source>
</evidence>
<keyword evidence="2 4" id="KW-0689">Ribosomal protein</keyword>
<dbReference type="Proteomes" id="UP000033865">
    <property type="component" value="Unassembled WGS sequence"/>
</dbReference>
<dbReference type="NCBIfam" id="TIGR00165">
    <property type="entry name" value="S18"/>
    <property type="match status" value="1"/>
</dbReference>
<evidence type="ECO:0000256" key="2">
    <source>
        <dbReference type="ARBA" id="ARBA00022980"/>
    </source>
</evidence>
<dbReference type="Pfam" id="PF01084">
    <property type="entry name" value="Ribosomal_S18"/>
    <property type="match status" value="1"/>
</dbReference>
<dbReference type="SUPFAM" id="SSF46911">
    <property type="entry name" value="Ribosomal protein S18"/>
    <property type="match status" value="1"/>
</dbReference>
<dbReference type="EMBL" id="LCRN01000021">
    <property type="protein sequence ID" value="KKW36530.1"/>
    <property type="molecule type" value="Genomic_DNA"/>
</dbReference>
<dbReference type="PATRIC" id="fig|1618986.3.peg.247"/>
<evidence type="ECO:0000313" key="7">
    <source>
        <dbReference type="Proteomes" id="UP000033865"/>
    </source>
</evidence>
<keyword evidence="3 4" id="KW-0687">Ribonucleoprotein</keyword>
<keyword evidence="4" id="KW-0694">RNA-binding</keyword>
<dbReference type="GO" id="GO:0003735">
    <property type="term" value="F:structural constituent of ribosome"/>
    <property type="evidence" value="ECO:0007669"/>
    <property type="project" value="InterPro"/>
</dbReference>
<accession>A0A0G1Y058</accession>
<dbReference type="PANTHER" id="PTHR13479">
    <property type="entry name" value="30S RIBOSOMAL PROTEIN S18"/>
    <property type="match status" value="1"/>
</dbReference>
<organism evidence="6 7">
    <name type="scientific">Candidatus Uhrbacteria bacterium GW2011_GWC2_53_7</name>
    <dbReference type="NCBI Taxonomy" id="1618986"/>
    <lineage>
        <taxon>Bacteria</taxon>
        <taxon>Candidatus Uhriibacteriota</taxon>
    </lineage>
</organism>
<dbReference type="GO" id="GO:0022627">
    <property type="term" value="C:cytosolic small ribosomal subunit"/>
    <property type="evidence" value="ECO:0007669"/>
    <property type="project" value="TreeGrafter"/>
</dbReference>
<evidence type="ECO:0000313" key="6">
    <source>
        <dbReference type="EMBL" id="KKW36530.1"/>
    </source>
</evidence>
<evidence type="ECO:0000256" key="4">
    <source>
        <dbReference type="HAMAP-Rule" id="MF_00270"/>
    </source>
</evidence>
<comment type="similarity">
    <text evidence="1 4 5">Belongs to the bacterial ribosomal protein bS18 family.</text>
</comment>
<reference evidence="6 7" key="1">
    <citation type="journal article" date="2015" name="Nature">
        <title>rRNA introns, odd ribosomes, and small enigmatic genomes across a large radiation of phyla.</title>
        <authorList>
            <person name="Brown C.T."/>
            <person name="Hug L.A."/>
            <person name="Thomas B.C."/>
            <person name="Sharon I."/>
            <person name="Castelle C.J."/>
            <person name="Singh A."/>
            <person name="Wilkins M.J."/>
            <person name="Williams K.H."/>
            <person name="Banfield J.F."/>
        </authorList>
    </citation>
    <scope>NUCLEOTIDE SEQUENCE [LARGE SCALE GENOMIC DNA]</scope>
</reference>
<protein>
    <recommendedName>
        <fullName evidence="4">Small ribosomal subunit protein bS18</fullName>
    </recommendedName>
</protein>
<sequence length="79" mass="9159">MMQKKSSTPKLKRERPCLFCVNNTDHVDYKNTKLLQRYISSYGKIVARKRSSVCSFHQRKLSGAIKKARLMALLPFVVN</sequence>
<dbReference type="AlphaFoldDB" id="A0A0G1Y058"/>
<evidence type="ECO:0000256" key="3">
    <source>
        <dbReference type="ARBA" id="ARBA00023274"/>
    </source>
</evidence>
<comment type="caution">
    <text evidence="6">The sequence shown here is derived from an EMBL/GenBank/DDBJ whole genome shotgun (WGS) entry which is preliminary data.</text>
</comment>
<dbReference type="HAMAP" id="MF_00270">
    <property type="entry name" value="Ribosomal_bS18"/>
    <property type="match status" value="1"/>
</dbReference>
<dbReference type="InterPro" id="IPR036870">
    <property type="entry name" value="Ribosomal_bS18_sf"/>
</dbReference>
<comment type="subunit">
    <text evidence="4">Part of the 30S ribosomal subunit. Forms a tight heterodimer with protein bS6.</text>
</comment>
<keyword evidence="4" id="KW-0699">rRNA-binding</keyword>
<dbReference type="GO" id="GO:0006412">
    <property type="term" value="P:translation"/>
    <property type="evidence" value="ECO:0007669"/>
    <property type="project" value="UniProtKB-UniRule"/>
</dbReference>
<comment type="function">
    <text evidence="4">Binds as a heterodimer with protein bS6 to the central domain of the 16S rRNA, where it helps stabilize the platform of the 30S subunit.</text>
</comment>
<dbReference type="PANTHER" id="PTHR13479:SF40">
    <property type="entry name" value="SMALL RIBOSOMAL SUBUNIT PROTEIN BS18M"/>
    <property type="match status" value="1"/>
</dbReference>